<dbReference type="EMBL" id="BONF01000008">
    <property type="protein sequence ID" value="GIF79789.1"/>
    <property type="molecule type" value="Genomic_DNA"/>
</dbReference>
<organism evidence="5 6">
    <name type="scientific">Catellatospora bangladeshensis</name>
    <dbReference type="NCBI Taxonomy" id="310355"/>
    <lineage>
        <taxon>Bacteria</taxon>
        <taxon>Bacillati</taxon>
        <taxon>Actinomycetota</taxon>
        <taxon>Actinomycetes</taxon>
        <taxon>Micromonosporales</taxon>
        <taxon>Micromonosporaceae</taxon>
        <taxon>Catellatospora</taxon>
    </lineage>
</organism>
<keyword evidence="4" id="KW-0460">Magnesium</keyword>
<proteinExistence type="inferred from homology"/>
<sequence length="300" mass="32983">MAFLPSWRPGPTRDAVASFLDEALALPPEQRVAVLDNDGTLWCERPGYIQYEFLVRTLHQAVEHDPGLAGRAEYRALLDGDHAALGELGLQRVALALLELCAGWTPDEFTGRARDFVYSEKHPERGVPYPKLVYQPMQELLEALRAHGFAVFIVTGGGTEFVRAVSRDLYGVAPDDVVGTLVEYHFEERGEGPALVRTAQALGEVNEGRAKVEHIQTQLGRRPIFAAGNSAGDREMLEYAHAAGSPSLALLIDHDDGEREYAYASAGVTTTDTEPIVDIGRREGWTVVSMRDDWATVFPP</sequence>
<dbReference type="InterPro" id="IPR036412">
    <property type="entry name" value="HAD-like_sf"/>
</dbReference>
<accession>A0A8J3JKV5</accession>
<evidence type="ECO:0000256" key="1">
    <source>
        <dbReference type="ARBA" id="ARBA00009184"/>
    </source>
</evidence>
<comment type="similarity">
    <text evidence="1">Belongs to the HAD-like hydrolase superfamily. SerB family.</text>
</comment>
<dbReference type="GO" id="GO:0016787">
    <property type="term" value="F:hydrolase activity"/>
    <property type="evidence" value="ECO:0007669"/>
    <property type="project" value="UniProtKB-KW"/>
</dbReference>
<dbReference type="CDD" id="cd01427">
    <property type="entry name" value="HAD_like"/>
    <property type="match status" value="1"/>
</dbReference>
<dbReference type="PANTHER" id="PTHR43344:SF13">
    <property type="entry name" value="PHOSPHATASE RV3661-RELATED"/>
    <property type="match status" value="1"/>
</dbReference>
<evidence type="ECO:0000313" key="6">
    <source>
        <dbReference type="Proteomes" id="UP000601223"/>
    </source>
</evidence>
<evidence type="ECO:0000256" key="2">
    <source>
        <dbReference type="ARBA" id="ARBA00022723"/>
    </source>
</evidence>
<dbReference type="PANTHER" id="PTHR43344">
    <property type="entry name" value="PHOSPHOSERINE PHOSPHATASE"/>
    <property type="match status" value="1"/>
</dbReference>
<dbReference type="InterPro" id="IPR023214">
    <property type="entry name" value="HAD_sf"/>
</dbReference>
<gene>
    <name evidence="5" type="ORF">Cba03nite_11380</name>
</gene>
<reference evidence="5 6" key="1">
    <citation type="submission" date="2021-01" db="EMBL/GenBank/DDBJ databases">
        <title>Whole genome shotgun sequence of Catellatospora bangladeshensis NBRC 107357.</title>
        <authorList>
            <person name="Komaki H."/>
            <person name="Tamura T."/>
        </authorList>
    </citation>
    <scope>NUCLEOTIDE SEQUENCE [LARGE SCALE GENOMIC DNA]</scope>
    <source>
        <strain evidence="5 6">NBRC 107357</strain>
    </source>
</reference>
<dbReference type="GO" id="GO:0046872">
    <property type="term" value="F:metal ion binding"/>
    <property type="evidence" value="ECO:0007669"/>
    <property type="project" value="UniProtKB-KW"/>
</dbReference>
<dbReference type="InterPro" id="IPR050582">
    <property type="entry name" value="HAD-like_SerB"/>
</dbReference>
<dbReference type="Gene3D" id="3.40.50.1000">
    <property type="entry name" value="HAD superfamily/HAD-like"/>
    <property type="match status" value="1"/>
</dbReference>
<dbReference type="Pfam" id="PF12710">
    <property type="entry name" value="HAD"/>
    <property type="match status" value="1"/>
</dbReference>
<keyword evidence="3" id="KW-0378">Hydrolase</keyword>
<dbReference type="Proteomes" id="UP000601223">
    <property type="component" value="Unassembled WGS sequence"/>
</dbReference>
<name>A0A8J3JKV5_9ACTN</name>
<keyword evidence="6" id="KW-1185">Reference proteome</keyword>
<evidence type="ECO:0000313" key="5">
    <source>
        <dbReference type="EMBL" id="GIF79789.1"/>
    </source>
</evidence>
<evidence type="ECO:0000256" key="4">
    <source>
        <dbReference type="ARBA" id="ARBA00022842"/>
    </source>
</evidence>
<dbReference type="AlphaFoldDB" id="A0A8J3JKV5"/>
<evidence type="ECO:0000256" key="3">
    <source>
        <dbReference type="ARBA" id="ARBA00022801"/>
    </source>
</evidence>
<comment type="caution">
    <text evidence="5">The sequence shown here is derived from an EMBL/GenBank/DDBJ whole genome shotgun (WGS) entry which is preliminary data.</text>
</comment>
<dbReference type="RefSeq" id="WP_203742762.1">
    <property type="nucleotide sequence ID" value="NZ_BONF01000008.1"/>
</dbReference>
<keyword evidence="2" id="KW-0479">Metal-binding</keyword>
<dbReference type="SUPFAM" id="SSF56784">
    <property type="entry name" value="HAD-like"/>
    <property type="match status" value="1"/>
</dbReference>
<protein>
    <submittedName>
        <fullName evidence="5">Haloacid dehalogenase</fullName>
    </submittedName>
</protein>